<protein>
    <submittedName>
        <fullName evidence="1">Uncharacterized protein</fullName>
    </submittedName>
</protein>
<gene>
    <name evidence="1" type="ORF">PODLI_1B038712</name>
</gene>
<dbReference type="Proteomes" id="UP001178461">
    <property type="component" value="Chromosome 10"/>
</dbReference>
<proteinExistence type="predicted"/>
<accession>A0AA35KW61</accession>
<evidence type="ECO:0000313" key="2">
    <source>
        <dbReference type="Proteomes" id="UP001178461"/>
    </source>
</evidence>
<dbReference type="EMBL" id="OX395135">
    <property type="protein sequence ID" value="CAI5785402.1"/>
    <property type="molecule type" value="Genomic_DNA"/>
</dbReference>
<dbReference type="AlphaFoldDB" id="A0AA35KW61"/>
<organism evidence="1 2">
    <name type="scientific">Podarcis lilfordi</name>
    <name type="common">Lilford's wall lizard</name>
    <dbReference type="NCBI Taxonomy" id="74358"/>
    <lineage>
        <taxon>Eukaryota</taxon>
        <taxon>Metazoa</taxon>
        <taxon>Chordata</taxon>
        <taxon>Craniata</taxon>
        <taxon>Vertebrata</taxon>
        <taxon>Euteleostomi</taxon>
        <taxon>Lepidosauria</taxon>
        <taxon>Squamata</taxon>
        <taxon>Bifurcata</taxon>
        <taxon>Unidentata</taxon>
        <taxon>Episquamata</taxon>
        <taxon>Laterata</taxon>
        <taxon>Lacertibaenia</taxon>
        <taxon>Lacertidae</taxon>
        <taxon>Podarcis</taxon>
    </lineage>
</organism>
<reference evidence="1" key="1">
    <citation type="submission" date="2022-12" db="EMBL/GenBank/DDBJ databases">
        <authorList>
            <person name="Alioto T."/>
            <person name="Alioto T."/>
            <person name="Gomez Garrido J."/>
        </authorList>
    </citation>
    <scope>NUCLEOTIDE SEQUENCE</scope>
</reference>
<sequence length="70" mass="7969">MRLQQILQVLPLRPPLYLHTNSYIVLDIHSRHSCSHRNASFWFFSPTYKAVEALTGTLGSQGRKSFAIAP</sequence>
<evidence type="ECO:0000313" key="1">
    <source>
        <dbReference type="EMBL" id="CAI5785402.1"/>
    </source>
</evidence>
<name>A0AA35KW61_9SAUR</name>
<keyword evidence="2" id="KW-1185">Reference proteome</keyword>